<proteinExistence type="predicted"/>
<organism evidence="3 4">
    <name type="scientific">candidate division WWE3 bacterium GW2011_GWE1_41_27</name>
    <dbReference type="NCBI Taxonomy" id="1619131"/>
    <lineage>
        <taxon>Bacteria</taxon>
        <taxon>Katanobacteria</taxon>
    </lineage>
</organism>
<dbReference type="Gene3D" id="1.20.144.10">
    <property type="entry name" value="Phosphatidic acid phosphatase type 2/haloperoxidase"/>
    <property type="match status" value="1"/>
</dbReference>
<dbReference type="Proteomes" id="UP000034544">
    <property type="component" value="Unassembled WGS sequence"/>
</dbReference>
<accession>A0A0G0Z295</accession>
<gene>
    <name evidence="3" type="ORF">UU59_C0015G0001</name>
</gene>
<keyword evidence="1" id="KW-1133">Transmembrane helix</keyword>
<comment type="caution">
    <text evidence="3">The sequence shown here is derived from an EMBL/GenBank/DDBJ whole genome shotgun (WGS) entry which is preliminary data.</text>
</comment>
<name>A0A0G0Z295_UNCKA</name>
<dbReference type="InterPro" id="IPR036938">
    <property type="entry name" value="PAP2/HPO_sf"/>
</dbReference>
<dbReference type="PANTHER" id="PTHR14969">
    <property type="entry name" value="SPHINGOSINE-1-PHOSPHATE PHOSPHOHYDROLASE"/>
    <property type="match status" value="1"/>
</dbReference>
<feature type="domain" description="Phosphatidic acid phosphatase type 2/haloperoxidase" evidence="2">
    <location>
        <begin position="4"/>
        <end position="115"/>
    </location>
</feature>
<keyword evidence="1" id="KW-0472">Membrane</keyword>
<dbReference type="Pfam" id="PF01569">
    <property type="entry name" value="PAP2"/>
    <property type="match status" value="1"/>
</dbReference>
<protein>
    <submittedName>
        <fullName evidence="3">Phosphoesterase PA-phosphatase related protein</fullName>
    </submittedName>
</protein>
<keyword evidence="1" id="KW-0812">Transmembrane</keyword>
<feature type="transmembrane region" description="Helical" evidence="1">
    <location>
        <begin position="70"/>
        <end position="92"/>
    </location>
</feature>
<evidence type="ECO:0000313" key="3">
    <source>
        <dbReference type="EMBL" id="KKS07003.1"/>
    </source>
</evidence>
<dbReference type="SUPFAM" id="SSF48317">
    <property type="entry name" value="Acid phosphatase/Vanadium-dependent haloperoxidase"/>
    <property type="match status" value="1"/>
</dbReference>
<evidence type="ECO:0000259" key="2">
    <source>
        <dbReference type="Pfam" id="PF01569"/>
    </source>
</evidence>
<reference evidence="3 4" key="1">
    <citation type="journal article" date="2015" name="Nature">
        <title>rRNA introns, odd ribosomes, and small enigmatic genomes across a large radiation of phyla.</title>
        <authorList>
            <person name="Brown C.T."/>
            <person name="Hug L.A."/>
            <person name="Thomas B.C."/>
            <person name="Sharon I."/>
            <person name="Castelle C.J."/>
            <person name="Singh A."/>
            <person name="Wilkins M.J."/>
            <person name="Williams K.H."/>
            <person name="Banfield J.F."/>
        </authorList>
    </citation>
    <scope>NUCLEOTIDE SEQUENCE [LARGE SCALE GENOMIC DNA]</scope>
</reference>
<dbReference type="AlphaFoldDB" id="A0A0G0Z295"/>
<feature type="non-terminal residue" evidence="3">
    <location>
        <position position="1"/>
    </location>
</feature>
<sequence length="117" mass="13147">FLAILSLLYSVLLKNIFKIPRLDTYAGDPTKLGDMYRFPSSHVIFYVCFWGLLLFLSFKKDIFGDGLAANLIRIISLYHIVLVGVSRVLIGAHTVQDVIAGYIFGGIYLAVLIYLSR</sequence>
<feature type="transmembrane region" description="Helical" evidence="1">
    <location>
        <begin position="42"/>
        <end position="58"/>
    </location>
</feature>
<dbReference type="EMBL" id="LCBF01000015">
    <property type="protein sequence ID" value="KKS07003.1"/>
    <property type="molecule type" value="Genomic_DNA"/>
</dbReference>
<feature type="transmembrane region" description="Helical" evidence="1">
    <location>
        <begin position="98"/>
        <end position="115"/>
    </location>
</feature>
<evidence type="ECO:0000256" key="1">
    <source>
        <dbReference type="SAM" id="Phobius"/>
    </source>
</evidence>
<evidence type="ECO:0000313" key="4">
    <source>
        <dbReference type="Proteomes" id="UP000034544"/>
    </source>
</evidence>
<dbReference type="InterPro" id="IPR000326">
    <property type="entry name" value="PAP2/HPO"/>
</dbReference>
<dbReference type="PANTHER" id="PTHR14969:SF13">
    <property type="entry name" value="AT30094P"/>
    <property type="match status" value="1"/>
</dbReference>